<gene>
    <name evidence="1" type="ORF">GCM10011450_07660</name>
</gene>
<dbReference type="InterPro" id="IPR021292">
    <property type="entry name" value="DUF2863"/>
</dbReference>
<dbReference type="EMBL" id="BMYS01000003">
    <property type="protein sequence ID" value="GGW80269.1"/>
    <property type="molecule type" value="Genomic_DNA"/>
</dbReference>
<sequence>MSKTAFTKLSKASQVLVDACKALKQSGCIIEDRYWENLIDHKVVDIFNSNKKNQVDHALDFLASTDTETHDILLEHAETMSESCTLEKDGVYFDCLFIVIPVVAWTRFQIPSPALNLKTQTTLVTLLKKHISATSVEIAIHPQLCSVEQMPKSFDQTHLWCDALARQALNLPVNPLSSPKPPAEDVHMLADTRYVMAAFCVAQNQPIFKWQQASEHFAEQRQRCLQHWQEEALPLFRELLPACGLELPLPDAFYIGNREADKRIRFAALSASVQWLQNTLNIPAESFRATIAGIGEDQIKEYRIGFTFLDSHQVIYGCMWPLFSEEQEETIPETITESVQVLNMIEQLQANGIKHIICINEMLKPGLHEETDEPLFPNPAGELTYISAPDDFDDVDISSEQFH</sequence>
<reference evidence="1" key="2">
    <citation type="submission" date="2020-09" db="EMBL/GenBank/DDBJ databases">
        <authorList>
            <person name="Sun Q."/>
            <person name="Kim S."/>
        </authorList>
    </citation>
    <scope>NUCLEOTIDE SEQUENCE</scope>
    <source>
        <strain evidence="1">KCTC 23732</strain>
    </source>
</reference>
<dbReference type="RefSeq" id="WP_189384139.1">
    <property type="nucleotide sequence ID" value="NZ_BAABFY010000007.1"/>
</dbReference>
<dbReference type="Proteomes" id="UP000608345">
    <property type="component" value="Unassembled WGS sequence"/>
</dbReference>
<name>A0A918MWQ0_9BURK</name>
<dbReference type="AlphaFoldDB" id="A0A918MWQ0"/>
<comment type="caution">
    <text evidence="1">The sequence shown here is derived from an EMBL/GenBank/DDBJ whole genome shotgun (WGS) entry which is preliminary data.</text>
</comment>
<evidence type="ECO:0008006" key="3">
    <source>
        <dbReference type="Google" id="ProtNLM"/>
    </source>
</evidence>
<keyword evidence="2" id="KW-1185">Reference proteome</keyword>
<protein>
    <recommendedName>
        <fullName evidence="3">DUF2863 family protein</fullName>
    </recommendedName>
</protein>
<organism evidence="1 2">
    <name type="scientific">Advenella faeciporci</name>
    <dbReference type="NCBI Taxonomy" id="797535"/>
    <lineage>
        <taxon>Bacteria</taxon>
        <taxon>Pseudomonadati</taxon>
        <taxon>Pseudomonadota</taxon>
        <taxon>Betaproteobacteria</taxon>
        <taxon>Burkholderiales</taxon>
        <taxon>Alcaligenaceae</taxon>
    </lineage>
</organism>
<dbReference type="Pfam" id="PF11062">
    <property type="entry name" value="DUF2863"/>
    <property type="match status" value="1"/>
</dbReference>
<evidence type="ECO:0000313" key="1">
    <source>
        <dbReference type="EMBL" id="GGW80269.1"/>
    </source>
</evidence>
<accession>A0A918MWQ0</accession>
<evidence type="ECO:0000313" key="2">
    <source>
        <dbReference type="Proteomes" id="UP000608345"/>
    </source>
</evidence>
<proteinExistence type="predicted"/>
<reference evidence="1" key="1">
    <citation type="journal article" date="2014" name="Int. J. Syst. Evol. Microbiol.">
        <title>Complete genome sequence of Corynebacterium casei LMG S-19264T (=DSM 44701T), isolated from a smear-ripened cheese.</title>
        <authorList>
            <consortium name="US DOE Joint Genome Institute (JGI-PGF)"/>
            <person name="Walter F."/>
            <person name="Albersmeier A."/>
            <person name="Kalinowski J."/>
            <person name="Ruckert C."/>
        </authorList>
    </citation>
    <scope>NUCLEOTIDE SEQUENCE</scope>
    <source>
        <strain evidence="1">KCTC 23732</strain>
    </source>
</reference>